<dbReference type="GO" id="GO:0003723">
    <property type="term" value="F:RNA binding"/>
    <property type="evidence" value="ECO:0007669"/>
    <property type="project" value="UniProtKB-UniRule"/>
</dbReference>
<evidence type="ECO:0000313" key="9">
    <source>
        <dbReference type="EMBL" id="MCQ4613267.1"/>
    </source>
</evidence>
<evidence type="ECO:0000256" key="3">
    <source>
        <dbReference type="ARBA" id="ARBA00022884"/>
    </source>
</evidence>
<evidence type="ECO:0000256" key="2">
    <source>
        <dbReference type="ARBA" id="ARBA00022814"/>
    </source>
</evidence>
<dbReference type="PANTHER" id="PTHR11078:SF3">
    <property type="entry name" value="ANTITERMINATION NUSB DOMAIN-CONTAINING PROTEIN"/>
    <property type="match status" value="1"/>
</dbReference>
<feature type="region of interest" description="Disordered" evidence="7">
    <location>
        <begin position="144"/>
        <end position="167"/>
    </location>
</feature>
<dbReference type="EMBL" id="JAGPYW010000001">
    <property type="protein sequence ID" value="MCQ4613267.1"/>
    <property type="molecule type" value="Genomic_DNA"/>
</dbReference>
<keyword evidence="2 6" id="KW-0889">Transcription antitermination</keyword>
<comment type="caution">
    <text evidence="9">The sequence shown here is derived from an EMBL/GenBank/DDBJ whole genome shotgun (WGS) entry which is preliminary data.</text>
</comment>
<dbReference type="InterPro" id="IPR011605">
    <property type="entry name" value="NusB_fam"/>
</dbReference>
<keyword evidence="5 6" id="KW-0804">Transcription</keyword>
<feature type="compositionally biased region" description="Polar residues" evidence="7">
    <location>
        <begin position="144"/>
        <end position="153"/>
    </location>
</feature>
<dbReference type="InterPro" id="IPR006027">
    <property type="entry name" value="NusB_RsmB_TIM44"/>
</dbReference>
<accession>A0ABD4TM12</accession>
<dbReference type="Proteomes" id="UP001205080">
    <property type="component" value="Unassembled WGS sequence"/>
</dbReference>
<evidence type="ECO:0000256" key="4">
    <source>
        <dbReference type="ARBA" id="ARBA00023015"/>
    </source>
</evidence>
<comment type="similarity">
    <text evidence="1 6">Belongs to the NusB family.</text>
</comment>
<protein>
    <recommendedName>
        <fullName evidence="6">Transcription antitermination protein NusB</fullName>
    </recommendedName>
    <alternativeName>
        <fullName evidence="6">Antitermination factor NusB</fullName>
    </alternativeName>
</protein>
<dbReference type="InterPro" id="IPR035926">
    <property type="entry name" value="NusB-like_sf"/>
</dbReference>
<sequence>MENFKRHGARYRARRRAVDILFEAEARDIDPVAIVEDRETLSQNPLNQIAPVAPYTRTIVEGVALQLDDIDDAIEKFLSSDWELDRIPAVDRQILRVGIWEILFNAEVDAPITISNAAELATQYSGAKAAPYIHAVLDGVIQSQSENAPMSQTHAEEPADGQEGEEA</sequence>
<name>A0ABD4TM12_9CORY</name>
<keyword evidence="4 6" id="KW-0805">Transcription regulation</keyword>
<feature type="compositionally biased region" description="Acidic residues" evidence="7">
    <location>
        <begin position="158"/>
        <end position="167"/>
    </location>
</feature>
<dbReference type="SUPFAM" id="SSF48013">
    <property type="entry name" value="NusB-like"/>
    <property type="match status" value="1"/>
</dbReference>
<dbReference type="AlphaFoldDB" id="A0ABD4TM12"/>
<dbReference type="NCBIfam" id="TIGR01951">
    <property type="entry name" value="nusB"/>
    <property type="match status" value="1"/>
</dbReference>
<evidence type="ECO:0000313" key="10">
    <source>
        <dbReference type="Proteomes" id="UP001205080"/>
    </source>
</evidence>
<dbReference type="PANTHER" id="PTHR11078">
    <property type="entry name" value="N UTILIZATION SUBSTANCE PROTEIN B-RELATED"/>
    <property type="match status" value="1"/>
</dbReference>
<organism evidence="9 10">
    <name type="scientific">Corynebacterium pseudogenitalium</name>
    <dbReference type="NCBI Taxonomy" id="38303"/>
    <lineage>
        <taxon>Bacteria</taxon>
        <taxon>Bacillati</taxon>
        <taxon>Actinomycetota</taxon>
        <taxon>Actinomycetes</taxon>
        <taxon>Mycobacteriales</taxon>
        <taxon>Corynebacteriaceae</taxon>
        <taxon>Corynebacterium</taxon>
    </lineage>
</organism>
<evidence type="ECO:0000256" key="6">
    <source>
        <dbReference type="HAMAP-Rule" id="MF_00073"/>
    </source>
</evidence>
<dbReference type="Pfam" id="PF01029">
    <property type="entry name" value="NusB"/>
    <property type="match status" value="1"/>
</dbReference>
<dbReference type="GO" id="GO:0031564">
    <property type="term" value="P:transcription antitermination"/>
    <property type="evidence" value="ECO:0007669"/>
    <property type="project" value="UniProtKB-KW"/>
</dbReference>
<evidence type="ECO:0000256" key="5">
    <source>
        <dbReference type="ARBA" id="ARBA00023163"/>
    </source>
</evidence>
<dbReference type="Gene3D" id="1.10.940.10">
    <property type="entry name" value="NusB-like"/>
    <property type="match status" value="1"/>
</dbReference>
<keyword evidence="3 6" id="KW-0694">RNA-binding</keyword>
<dbReference type="GO" id="GO:0006353">
    <property type="term" value="P:DNA-templated transcription termination"/>
    <property type="evidence" value="ECO:0007669"/>
    <property type="project" value="UniProtKB-UniRule"/>
</dbReference>
<gene>
    <name evidence="6 9" type="primary">nusB</name>
    <name evidence="9" type="ORF">KBX22_00695</name>
</gene>
<evidence type="ECO:0000259" key="8">
    <source>
        <dbReference type="Pfam" id="PF01029"/>
    </source>
</evidence>
<feature type="domain" description="NusB/RsmB/TIM44" evidence="8">
    <location>
        <begin position="12"/>
        <end position="141"/>
    </location>
</feature>
<evidence type="ECO:0000256" key="7">
    <source>
        <dbReference type="SAM" id="MobiDB-lite"/>
    </source>
</evidence>
<dbReference type="HAMAP" id="MF_00073">
    <property type="entry name" value="NusB"/>
    <property type="match status" value="1"/>
</dbReference>
<evidence type="ECO:0000256" key="1">
    <source>
        <dbReference type="ARBA" id="ARBA00005952"/>
    </source>
</evidence>
<comment type="function">
    <text evidence="6">Involved in transcription antitermination. Required for transcription of ribosomal RNA (rRNA) genes. Binds specifically to the boxA antiterminator sequence of the ribosomal RNA (rrn) operons.</text>
</comment>
<dbReference type="RefSeq" id="WP_070362396.1">
    <property type="nucleotide sequence ID" value="NZ_CP072934.1"/>
</dbReference>
<reference evidence="9 10" key="1">
    <citation type="submission" date="2021-04" db="EMBL/GenBank/DDBJ databases">
        <title>Corynebacterium genitalium sp. nov. and Corynebacterium genitalium sp. nov., two new species of the genus Corynebacterium.</title>
        <authorList>
            <person name="Jaen-Luchoro D."/>
            <person name="Pinyeiro-Iglesias B."/>
            <person name="Al-Shaer S."/>
            <person name="Karlsson R."/>
            <person name="Gonzales-Siles L."/>
            <person name="Cardew S."/>
            <person name="Jensie-Markopolous S."/>
            <person name="Ohlen M."/>
            <person name="Inganas E."/>
            <person name="Moore E.R.B."/>
        </authorList>
    </citation>
    <scope>NUCLEOTIDE SEQUENCE [LARGE SCALE GENOMIC DNA]</scope>
    <source>
        <strain evidence="9 10">CCUG 55013</strain>
    </source>
</reference>
<proteinExistence type="inferred from homology"/>